<keyword evidence="2" id="KW-1133">Transmembrane helix</keyword>
<dbReference type="Pfam" id="PF22352">
    <property type="entry name" value="K319L-like_PKD"/>
    <property type="match status" value="5"/>
</dbReference>
<dbReference type="GeneID" id="106460092"/>
<dbReference type="InterPro" id="IPR022409">
    <property type="entry name" value="PKD/Chitinase_dom"/>
</dbReference>
<dbReference type="CDD" id="cd00146">
    <property type="entry name" value="PKD"/>
    <property type="match status" value="3"/>
</dbReference>
<organism evidence="4 5">
    <name type="scientific">Limulus polyphemus</name>
    <name type="common">Atlantic horseshoe crab</name>
    <dbReference type="NCBI Taxonomy" id="6850"/>
    <lineage>
        <taxon>Eukaryota</taxon>
        <taxon>Metazoa</taxon>
        <taxon>Ecdysozoa</taxon>
        <taxon>Arthropoda</taxon>
        <taxon>Chelicerata</taxon>
        <taxon>Merostomata</taxon>
        <taxon>Xiphosura</taxon>
        <taxon>Limulidae</taxon>
        <taxon>Limulus</taxon>
    </lineage>
</organism>
<evidence type="ECO:0000313" key="5">
    <source>
        <dbReference type="RefSeq" id="XP_022242417.1"/>
    </source>
</evidence>
<dbReference type="InterPro" id="IPR056502">
    <property type="entry name" value="KIAA0319-like_C"/>
</dbReference>
<feature type="transmembrane region" description="Helical" evidence="2">
    <location>
        <begin position="798"/>
        <end position="823"/>
    </location>
</feature>
<dbReference type="InterPro" id="IPR029865">
    <property type="entry name" value="KIAA0319-like"/>
</dbReference>
<feature type="domain" description="PKD/Chitinase" evidence="3">
    <location>
        <begin position="372"/>
        <end position="457"/>
    </location>
</feature>
<reference evidence="5" key="1">
    <citation type="submission" date="2025-08" db="UniProtKB">
        <authorList>
            <consortium name="RefSeq"/>
        </authorList>
    </citation>
    <scope>IDENTIFICATION</scope>
    <source>
        <tissue evidence="5">Muscle</tissue>
    </source>
</reference>
<dbReference type="Gene3D" id="2.60.40.10">
    <property type="entry name" value="Immunoglobulins"/>
    <property type="match status" value="5"/>
</dbReference>
<dbReference type="PANTHER" id="PTHR46182">
    <property type="entry name" value="FI19480P1"/>
    <property type="match status" value="1"/>
</dbReference>
<feature type="domain" description="PKD/Chitinase" evidence="3">
    <location>
        <begin position="469"/>
        <end position="552"/>
    </location>
</feature>
<dbReference type="InterPro" id="IPR035986">
    <property type="entry name" value="PKD_dom_sf"/>
</dbReference>
<feature type="domain" description="PKD/Chitinase" evidence="3">
    <location>
        <begin position="562"/>
        <end position="649"/>
    </location>
</feature>
<feature type="domain" description="PKD/Chitinase" evidence="3">
    <location>
        <begin position="172"/>
        <end position="265"/>
    </location>
</feature>
<protein>
    <submittedName>
        <fullName evidence="5">Dyslexia-associated protein KIAA0319-like protein</fullName>
    </submittedName>
</protein>
<dbReference type="PANTHER" id="PTHR46182:SF2">
    <property type="entry name" value="FI19480P1"/>
    <property type="match status" value="1"/>
</dbReference>
<feature type="region of interest" description="Disordered" evidence="1">
    <location>
        <begin position="880"/>
        <end position="902"/>
    </location>
</feature>
<evidence type="ECO:0000313" key="4">
    <source>
        <dbReference type="Proteomes" id="UP000694941"/>
    </source>
</evidence>
<gene>
    <name evidence="5" type="primary">LOC106460092</name>
</gene>
<feature type="domain" description="PKD/Chitinase" evidence="3">
    <location>
        <begin position="273"/>
        <end position="362"/>
    </location>
</feature>
<sequence>MIQVRDPDQKDFPWNENLQPEEWMSILDEEIPRETDNSETPYIVEGNKISQVTTDASNSVPVTPSRKKNCLYGVDEYCPINEYCALRNTRARQGLCKCKVGYTRSLLTGHCQLIKASSSTFTAMDTSVTTLPTTISAANTHPSTTTNFGDKNSSVVDTKSSSTSAPLIHHLVVSAGGNKQIQLPENEVTLSAYALPQEKEGEKYEYRWTLVSQPGGDEETGIMQGQTSSTLKLSKLRAGIYVFEIAVTGNGSYGTDTVNVTVLPPKRNNKPPVAIIQPSNVTVKLPNKDTVLDGSYSTDDDKIVEYHWEVITLPIGYKIQLNDTNTVQLINLIPGLYRFKLTVKDSDGISNSTFANVTVLREKDYPPTANAGSDVVIYLPRDQVTLNGNLSSDDKDIKSYQWMKSPEIDKSVDMEGTSSPYLHLSHLEVGVYKFILKVTDTSDQTAEAEVHVFVKPESNIPPKAVAGEDIRVSLPLDGPVLLNGKLSSDDIGITTWNWKQIDGPKRTKIENDNTSTARVSDLVPGEYIFRLTVCDDKAQCTSDNVSIIVTQRENTPPRANAGGDKTIHLPFDLVILNGSKSWDDVEILSYVWTRDPSSLAAGDIIENSDHSPVLKLINVLPGRYLFRLTVTDKQGASSSDTASLIVKSPSNVLNQVELILNADINSFTADQEDTLVKQLELLLCTLEGCSLRVLSLDANKHTRRVRLTFVVEKVQPGGVTTLSKGLDVVAALKKKLRTDSSLLSLEVLSLDTVVCQNECSNHGTCDQYTKHCVCDAFWMENIFRFYMKDEESNCDWSVLYVVIISFCGVTAVAGFIWGISCLCRKTRCRKHKKRHRYALLEDFSDKERNGIPLMARGKPQSSSVMVSESDSDTLFDSRTRLRMKQNGKPPNGVIKNGRKIKT</sequence>
<evidence type="ECO:0000256" key="1">
    <source>
        <dbReference type="SAM" id="MobiDB-lite"/>
    </source>
</evidence>
<keyword evidence="2" id="KW-0472">Membrane</keyword>
<dbReference type="InterPro" id="IPR013783">
    <property type="entry name" value="Ig-like_fold"/>
</dbReference>
<dbReference type="SUPFAM" id="SSF49299">
    <property type="entry name" value="PKD domain"/>
    <property type="match status" value="4"/>
</dbReference>
<name>A0ABM1SFL2_LIMPO</name>
<dbReference type="SMART" id="SM00089">
    <property type="entry name" value="PKD"/>
    <property type="match status" value="5"/>
</dbReference>
<keyword evidence="2" id="KW-0812">Transmembrane</keyword>
<dbReference type="Pfam" id="PF23620">
    <property type="entry name" value="KIAA0319"/>
    <property type="match status" value="1"/>
</dbReference>
<accession>A0ABM1SFL2</accession>
<keyword evidence="4" id="KW-1185">Reference proteome</keyword>
<dbReference type="Proteomes" id="UP000694941">
    <property type="component" value="Unplaced"/>
</dbReference>
<evidence type="ECO:0000259" key="3">
    <source>
        <dbReference type="SMART" id="SM00089"/>
    </source>
</evidence>
<dbReference type="RefSeq" id="XP_022242417.1">
    <property type="nucleotide sequence ID" value="XM_022386709.1"/>
</dbReference>
<proteinExistence type="predicted"/>
<evidence type="ECO:0000256" key="2">
    <source>
        <dbReference type="SAM" id="Phobius"/>
    </source>
</evidence>